<feature type="domain" description="Sm" evidence="1">
    <location>
        <begin position="20"/>
        <end position="85"/>
    </location>
</feature>
<dbReference type="PANTHER" id="PTHR21196">
    <property type="entry name" value="U7 SNRNA-ASSOCIATED SM-LIKE PROTEIN LSM10"/>
    <property type="match status" value="1"/>
</dbReference>
<reference evidence="3" key="1">
    <citation type="submission" date="2025-08" db="UniProtKB">
        <authorList>
            <consortium name="RefSeq"/>
        </authorList>
    </citation>
    <scope>IDENTIFICATION</scope>
</reference>
<dbReference type="InterPro" id="IPR001163">
    <property type="entry name" value="Sm_dom_euk/arc"/>
</dbReference>
<dbReference type="GO" id="GO:0071254">
    <property type="term" value="C:cytoplasmic U snRNP body"/>
    <property type="evidence" value="ECO:0007669"/>
    <property type="project" value="TreeGrafter"/>
</dbReference>
<accession>A0AAJ6YS15</accession>
<dbReference type="GO" id="GO:0016604">
    <property type="term" value="C:nuclear body"/>
    <property type="evidence" value="ECO:0007669"/>
    <property type="project" value="TreeGrafter"/>
</dbReference>
<protein>
    <submittedName>
        <fullName evidence="3">U7 snRNA-associated Sm-like protein LSm10</fullName>
    </submittedName>
</protein>
<keyword evidence="2" id="KW-1185">Reference proteome</keyword>
<name>A0AAJ6YS15_9HYME</name>
<dbReference type="SUPFAM" id="SSF50182">
    <property type="entry name" value="Sm-like ribonucleoproteins"/>
    <property type="match status" value="1"/>
</dbReference>
<dbReference type="GO" id="GO:0071209">
    <property type="term" value="F:U7 snRNA binding"/>
    <property type="evidence" value="ECO:0007669"/>
    <property type="project" value="TreeGrafter"/>
</dbReference>
<sequence>MTNYATDKQERYFFYNSLAILLKAVEGERTIVDLRNEASIYGIIEQADGFMNIIMKDSIFIDPRGDKFSYEIFFIHARNIRYVHIPTHIRIVPSIKEQLKKLGRPRMTEFPRTFKSKRAEKNQALDMAAVNKILENKEENKSNPSGSNT</sequence>
<dbReference type="GO" id="GO:0071208">
    <property type="term" value="F:histone pre-mRNA DCP binding"/>
    <property type="evidence" value="ECO:0007669"/>
    <property type="project" value="TreeGrafter"/>
</dbReference>
<dbReference type="RefSeq" id="XP_011503138.1">
    <property type="nucleotide sequence ID" value="XM_011504836.1"/>
</dbReference>
<proteinExistence type="predicted"/>
<dbReference type="GO" id="GO:0006398">
    <property type="term" value="P:mRNA 3'-end processing by stem-loop binding and cleavage"/>
    <property type="evidence" value="ECO:0007669"/>
    <property type="project" value="TreeGrafter"/>
</dbReference>
<organism evidence="2 3">
    <name type="scientific">Ceratosolen solmsi marchali</name>
    <dbReference type="NCBI Taxonomy" id="326594"/>
    <lineage>
        <taxon>Eukaryota</taxon>
        <taxon>Metazoa</taxon>
        <taxon>Ecdysozoa</taxon>
        <taxon>Arthropoda</taxon>
        <taxon>Hexapoda</taxon>
        <taxon>Insecta</taxon>
        <taxon>Pterygota</taxon>
        <taxon>Neoptera</taxon>
        <taxon>Endopterygota</taxon>
        <taxon>Hymenoptera</taxon>
        <taxon>Apocrita</taxon>
        <taxon>Proctotrupomorpha</taxon>
        <taxon>Chalcidoidea</taxon>
        <taxon>Agaonidae</taxon>
        <taxon>Agaoninae</taxon>
        <taxon>Ceratosolen</taxon>
    </lineage>
</organism>
<evidence type="ECO:0000259" key="1">
    <source>
        <dbReference type="SMART" id="SM00651"/>
    </source>
</evidence>
<dbReference type="Gene3D" id="2.30.30.100">
    <property type="match status" value="1"/>
</dbReference>
<dbReference type="PANTHER" id="PTHR21196:SF1">
    <property type="entry name" value="U7 SNRNA-ASSOCIATED SM-LIKE PROTEIN LSM10"/>
    <property type="match status" value="1"/>
</dbReference>
<dbReference type="CDD" id="cd01733">
    <property type="entry name" value="LSm10"/>
    <property type="match status" value="1"/>
</dbReference>
<dbReference type="SMART" id="SM00651">
    <property type="entry name" value="Sm"/>
    <property type="match status" value="1"/>
</dbReference>
<dbReference type="Pfam" id="PF01423">
    <property type="entry name" value="LSM"/>
    <property type="match status" value="1"/>
</dbReference>
<dbReference type="GeneID" id="105366400"/>
<dbReference type="InterPro" id="IPR052840">
    <property type="entry name" value="U7_snRNA_Sm-like"/>
</dbReference>
<dbReference type="Proteomes" id="UP000695007">
    <property type="component" value="Unplaced"/>
</dbReference>
<gene>
    <name evidence="3" type="primary">LOC105366400</name>
</gene>
<dbReference type="AlphaFoldDB" id="A0AAJ6YS15"/>
<evidence type="ECO:0000313" key="3">
    <source>
        <dbReference type="RefSeq" id="XP_011503138.1"/>
    </source>
</evidence>
<evidence type="ECO:0000313" key="2">
    <source>
        <dbReference type="Proteomes" id="UP000695007"/>
    </source>
</evidence>
<dbReference type="KEGG" id="csol:105366400"/>
<dbReference type="InterPro" id="IPR010920">
    <property type="entry name" value="LSM_dom_sf"/>
</dbReference>